<dbReference type="STRING" id="39482.ERS852491_02013"/>
<accession>A0A174EL11</accession>
<dbReference type="EC" id="3.3.2.10" evidence="2"/>
<organism evidence="2 3">
    <name type="scientific">Faecalicatena contorta</name>
    <dbReference type="NCBI Taxonomy" id="39482"/>
    <lineage>
        <taxon>Bacteria</taxon>
        <taxon>Bacillati</taxon>
        <taxon>Bacillota</taxon>
        <taxon>Clostridia</taxon>
        <taxon>Lachnospirales</taxon>
        <taxon>Lachnospiraceae</taxon>
        <taxon>Faecalicatena</taxon>
    </lineage>
</organism>
<evidence type="ECO:0000313" key="3">
    <source>
        <dbReference type="Proteomes" id="UP000095544"/>
    </source>
</evidence>
<dbReference type="Proteomes" id="UP000095544">
    <property type="component" value="Unassembled WGS sequence"/>
</dbReference>
<dbReference type="EMBL" id="CYZU01000016">
    <property type="protein sequence ID" value="CUO37328.1"/>
    <property type="molecule type" value="Genomic_DNA"/>
</dbReference>
<dbReference type="Pfam" id="PF12697">
    <property type="entry name" value="Abhydrolase_6"/>
    <property type="match status" value="1"/>
</dbReference>
<dbReference type="InterPro" id="IPR000073">
    <property type="entry name" value="AB_hydrolase_1"/>
</dbReference>
<dbReference type="PANTHER" id="PTHR46438">
    <property type="entry name" value="ALPHA/BETA-HYDROLASES SUPERFAMILY PROTEIN"/>
    <property type="match status" value="1"/>
</dbReference>
<gene>
    <name evidence="2" type="ORF">ERS852491_02013</name>
</gene>
<protein>
    <submittedName>
        <fullName evidence="2">Soluble epoxide hydrolase</fullName>
        <ecNumber evidence="2">3.3.2.10</ecNumber>
    </submittedName>
</protein>
<sequence>MVSWKKKLTTCALLGGTAAGMMHVVNRLVYYISTIDNLLYHKDEKYYDWRFGRIFYTKQGSGSPILLIHDLNVISSSYEWNKIIETLSQTNTVYTIDLLGCGRSDKPNLTYTNYLYVQLVTDFIKHIICNKTDVIATGESGTFVLMACANDNTVIDKVMLVNPQNLVTLAKIPTKRTKLLRHLISAPIIGTFAYNMLINKRTIEDSFRSQYYYDQNKIEERSIMTCFESSHKSNTRSKYLYASMKSRFTNANVMHCLKGLTNSIFIIVGNANPENGLTANQYQNQLPSIEIIGIDKTKHLPQMESPKEFIDQIRILFDIEGDI</sequence>
<reference evidence="2 3" key="1">
    <citation type="submission" date="2015-09" db="EMBL/GenBank/DDBJ databases">
        <authorList>
            <consortium name="Pathogen Informatics"/>
        </authorList>
    </citation>
    <scope>NUCLEOTIDE SEQUENCE [LARGE SCALE GENOMIC DNA]</scope>
    <source>
        <strain evidence="2 3">2789STDY5834876</strain>
    </source>
</reference>
<evidence type="ECO:0000313" key="2">
    <source>
        <dbReference type="EMBL" id="CUO37328.1"/>
    </source>
</evidence>
<feature type="domain" description="AB hydrolase-1" evidence="1">
    <location>
        <begin position="65"/>
        <end position="311"/>
    </location>
</feature>
<dbReference type="AlphaFoldDB" id="A0A174EL11"/>
<proteinExistence type="predicted"/>
<dbReference type="SUPFAM" id="SSF53474">
    <property type="entry name" value="alpha/beta-Hydrolases"/>
    <property type="match status" value="1"/>
</dbReference>
<dbReference type="GO" id="GO:0004301">
    <property type="term" value="F:epoxide hydrolase activity"/>
    <property type="evidence" value="ECO:0007669"/>
    <property type="project" value="UniProtKB-EC"/>
</dbReference>
<evidence type="ECO:0000259" key="1">
    <source>
        <dbReference type="Pfam" id="PF12697"/>
    </source>
</evidence>
<keyword evidence="2" id="KW-0378">Hydrolase</keyword>
<dbReference type="InterPro" id="IPR029058">
    <property type="entry name" value="AB_hydrolase_fold"/>
</dbReference>
<dbReference type="PANTHER" id="PTHR46438:SF2">
    <property type="entry name" value="ALPHA_BETA-HYDROLASES SUPERFAMILY PROTEIN"/>
    <property type="match status" value="1"/>
</dbReference>
<dbReference type="Gene3D" id="3.40.50.1820">
    <property type="entry name" value="alpha/beta hydrolase"/>
    <property type="match status" value="1"/>
</dbReference>
<name>A0A174EL11_9FIRM</name>